<feature type="compositionally biased region" description="Acidic residues" evidence="1">
    <location>
        <begin position="10"/>
        <end position="20"/>
    </location>
</feature>
<evidence type="ECO:0000313" key="3">
    <source>
        <dbReference type="Proteomes" id="UP000315995"/>
    </source>
</evidence>
<evidence type="ECO:0000313" key="2">
    <source>
        <dbReference type="EMBL" id="QDG49533.1"/>
    </source>
</evidence>
<reference evidence="2 3" key="1">
    <citation type="submission" date="2019-06" db="EMBL/GenBank/DDBJ databases">
        <title>Persicimonas caeni gen. nov., sp. nov., a predatory bacterium isolated from solar saltern.</title>
        <authorList>
            <person name="Wang S."/>
        </authorList>
    </citation>
    <scope>NUCLEOTIDE SEQUENCE [LARGE SCALE GENOMIC DNA]</scope>
    <source>
        <strain evidence="2 3">YN101</strain>
    </source>
</reference>
<sequence>MADTSVGDASDGDTSPDDVATDASDLHDASDASDLDTTPDISSEDVADTEGPETPTWRKHIQGDGAQRAGDVVVDGQGNIFVTGNFTQSLDLGGGALTSAGEGDVFLAKFDADGNHLWSKRFGGSAADMGHGLAVDSQNNIVLVGEFGDTADFGGGAVTSAGASDIFVAKFDPNGAHLWSHHYGAAGEDGARAVAVDSQDRVLVTGLFVHAVDFGGGELATDSDHATDSDGFVLQLDTGGGHLWSKSVGARAPDVGRDIVVDSQDNIFIGGSFRAEIDLGDGVRLGENTPDGFVTKWTADGDFVWGQNFGDEFDDVTTGLAVDSQDNVIAVGYFNLRLHFGNGNGLLAETNNDEEIFVIRFDGSTGEFQWGEHYGGHWDNGMEDRAHDVAVGPQDNISMVGTFEGRAYFGGLNHRSRGGKDAFAAGFDSEGDYLWSESYGGADEVRADAVAVTAQGAPVVFGSFEGTADFDTDDHWAASGDAADLFLLTLPAP</sequence>
<dbReference type="EMBL" id="CP041186">
    <property type="protein sequence ID" value="QDG49533.1"/>
    <property type="molecule type" value="Genomic_DNA"/>
</dbReference>
<dbReference type="SUPFAM" id="SSF50998">
    <property type="entry name" value="Quinoprotein alcohol dehydrogenase-like"/>
    <property type="match status" value="1"/>
</dbReference>
<dbReference type="Gene3D" id="2.120.10.30">
    <property type="entry name" value="TolB, C-terminal domain"/>
    <property type="match status" value="1"/>
</dbReference>
<feature type="compositionally biased region" description="Acidic residues" evidence="1">
    <location>
        <begin position="42"/>
        <end position="51"/>
    </location>
</feature>
<dbReference type="Proteomes" id="UP000315995">
    <property type="component" value="Chromosome"/>
</dbReference>
<name>A0A4Y6PMU8_PERCE</name>
<dbReference type="PANTHER" id="PTHR35580:SF1">
    <property type="entry name" value="PHYTASE-LIKE DOMAIN-CONTAINING PROTEIN"/>
    <property type="match status" value="1"/>
</dbReference>
<gene>
    <name evidence="2" type="ORF">FIV42_01905</name>
</gene>
<dbReference type="InterPro" id="IPR052918">
    <property type="entry name" value="Motility_Chemotaxis_Reg"/>
</dbReference>
<dbReference type="OrthoDB" id="5522807at2"/>
<dbReference type="InterPro" id="IPR011047">
    <property type="entry name" value="Quinoprotein_ADH-like_sf"/>
</dbReference>
<evidence type="ECO:0000256" key="1">
    <source>
        <dbReference type="SAM" id="MobiDB-lite"/>
    </source>
</evidence>
<dbReference type="PANTHER" id="PTHR35580">
    <property type="entry name" value="CELL SURFACE GLYCOPROTEIN (S-LAYER PROTEIN)-LIKE PROTEIN"/>
    <property type="match status" value="1"/>
</dbReference>
<proteinExistence type="predicted"/>
<feature type="region of interest" description="Disordered" evidence="1">
    <location>
        <begin position="1"/>
        <end position="64"/>
    </location>
</feature>
<dbReference type="AlphaFoldDB" id="A0A4Y6PMU8"/>
<accession>A0A4Y6PMU8</accession>
<protein>
    <submittedName>
        <fullName evidence="2">Uncharacterized protein</fullName>
    </submittedName>
</protein>
<keyword evidence="3" id="KW-1185">Reference proteome</keyword>
<dbReference type="InterPro" id="IPR011042">
    <property type="entry name" value="6-blade_b-propeller_TolB-like"/>
</dbReference>
<accession>A0A5B8XZA3</accession>
<organism evidence="2 3">
    <name type="scientific">Persicimonas caeni</name>
    <dbReference type="NCBI Taxonomy" id="2292766"/>
    <lineage>
        <taxon>Bacteria</taxon>
        <taxon>Deltaproteobacteria</taxon>
        <taxon>Bradymonadales</taxon>
        <taxon>Bradymonadaceae</taxon>
        <taxon>Persicimonas</taxon>
    </lineage>
</organism>
<dbReference type="RefSeq" id="WP_141196030.1">
    <property type="nucleotide sequence ID" value="NZ_CP041186.1"/>
</dbReference>